<dbReference type="GO" id="GO:0046983">
    <property type="term" value="F:protein dimerization activity"/>
    <property type="evidence" value="ECO:0007669"/>
    <property type="project" value="InterPro"/>
</dbReference>
<dbReference type="NCBIfam" id="TIGR00978">
    <property type="entry name" value="asd_EA"/>
    <property type="match status" value="1"/>
</dbReference>
<gene>
    <name evidence="15" type="primary">asd</name>
    <name evidence="15" type="ORF">Poly30_43840</name>
</gene>
<dbReference type="Pfam" id="PF01118">
    <property type="entry name" value="Semialdhyde_dh"/>
    <property type="match status" value="1"/>
</dbReference>
<dbReference type="InterPro" id="IPR051823">
    <property type="entry name" value="ASADH-related"/>
</dbReference>
<dbReference type="UniPathway" id="UPA00051">
    <property type="reaction ID" value="UER00464"/>
</dbReference>
<dbReference type="GO" id="GO:0009086">
    <property type="term" value="P:methionine biosynthetic process"/>
    <property type="evidence" value="ECO:0007669"/>
    <property type="project" value="UniProtKB-KW"/>
</dbReference>
<comment type="pathway">
    <text evidence="2">Amino-acid biosynthesis; L-methionine biosynthesis via de novo pathway; L-homoserine from L-aspartate: step 2/3.</text>
</comment>
<sequence>MSESEKIPVAILGSTGMVGQRFLSLLDDHPRFRVTQVLASSRSAGMRYAEATRWGLPTEMPAWARDLVVGDANALPDEGRVRLAFSALDASVAREVEATYAEAGIFVVSNASAYRMDPEVPLVVPEVNADHLDLVRSQRFGQGGIVCNPNCSTIGLVLALAPLHRAFGVEEVAVTTLQAASGAGYPGVPSLDLIDNVVPFISGEEEKLALEPAKILGTLEGDARGIAAAQIVVSPQCFRVPVIDGHTLSVSVRLAGDPGRDEVLRAWQDAAQAVPLRYTSAADRPQPRLDRDFSGGMGITIGRLRPCPVLGFRFVALSHNTVRGAAGGAIATAEAVLARGLLQGGSEGR</sequence>
<dbReference type="CDD" id="cd02315">
    <property type="entry name" value="ScASADH_like_N"/>
    <property type="match status" value="1"/>
</dbReference>
<evidence type="ECO:0000256" key="5">
    <source>
        <dbReference type="ARBA" id="ARBA00013120"/>
    </source>
</evidence>
<dbReference type="SMART" id="SM00859">
    <property type="entry name" value="Semialdhyde_dh"/>
    <property type="match status" value="1"/>
</dbReference>
<dbReference type="EC" id="1.2.1.11" evidence="5"/>
<keyword evidence="9" id="KW-0220">Diaminopimelate biosynthesis</keyword>
<evidence type="ECO:0000256" key="8">
    <source>
        <dbReference type="ARBA" id="ARBA00022857"/>
    </source>
</evidence>
<comment type="function">
    <text evidence="1">Catalyzes the NADPH-dependent formation of L-aspartate-semialdehyde (L-ASA) by the reductive dephosphorylation of L-aspartyl-4-phosphate.</text>
</comment>
<protein>
    <recommendedName>
        <fullName evidence="5">aspartate-semialdehyde dehydrogenase</fullName>
        <ecNumber evidence="5">1.2.1.11</ecNumber>
    </recommendedName>
</protein>
<reference evidence="15 16" key="1">
    <citation type="submission" date="2019-02" db="EMBL/GenBank/DDBJ databases">
        <title>Deep-cultivation of Planctomycetes and their phenomic and genomic characterization uncovers novel biology.</title>
        <authorList>
            <person name="Wiegand S."/>
            <person name="Jogler M."/>
            <person name="Boedeker C."/>
            <person name="Pinto D."/>
            <person name="Vollmers J."/>
            <person name="Rivas-Marin E."/>
            <person name="Kohn T."/>
            <person name="Peeters S.H."/>
            <person name="Heuer A."/>
            <person name="Rast P."/>
            <person name="Oberbeckmann S."/>
            <person name="Bunk B."/>
            <person name="Jeske O."/>
            <person name="Meyerdierks A."/>
            <person name="Storesund J.E."/>
            <person name="Kallscheuer N."/>
            <person name="Luecker S."/>
            <person name="Lage O.M."/>
            <person name="Pohl T."/>
            <person name="Merkel B.J."/>
            <person name="Hornburger P."/>
            <person name="Mueller R.-W."/>
            <person name="Bruemmer F."/>
            <person name="Labrenz M."/>
            <person name="Spormann A.M."/>
            <person name="Op den Camp H."/>
            <person name="Overmann J."/>
            <person name="Amann R."/>
            <person name="Jetten M.S.M."/>
            <person name="Mascher T."/>
            <person name="Medema M.H."/>
            <person name="Devos D.P."/>
            <person name="Kaster A.-K."/>
            <person name="Ovreas L."/>
            <person name="Rohde M."/>
            <person name="Galperin M.Y."/>
            <person name="Jogler C."/>
        </authorList>
    </citation>
    <scope>NUCLEOTIDE SEQUENCE [LARGE SCALE GENOMIC DNA]</scope>
    <source>
        <strain evidence="15 16">Poly30</strain>
    </source>
</reference>
<evidence type="ECO:0000256" key="12">
    <source>
        <dbReference type="ARBA" id="ARBA00023167"/>
    </source>
</evidence>
<dbReference type="RefSeq" id="WP_419190465.1">
    <property type="nucleotide sequence ID" value="NZ_CP036434.1"/>
</dbReference>
<dbReference type="GO" id="GO:0009088">
    <property type="term" value="P:threonine biosynthetic process"/>
    <property type="evidence" value="ECO:0007669"/>
    <property type="project" value="UniProtKB-UniPathway"/>
</dbReference>
<feature type="active site" description="Acyl-thioester intermediate" evidence="13">
    <location>
        <position position="151"/>
    </location>
</feature>
<evidence type="ECO:0000259" key="14">
    <source>
        <dbReference type="SMART" id="SM00859"/>
    </source>
</evidence>
<evidence type="ECO:0000256" key="4">
    <source>
        <dbReference type="ARBA" id="ARBA00010584"/>
    </source>
</evidence>
<dbReference type="InterPro" id="IPR012280">
    <property type="entry name" value="Semialdhyde_DH_dimer_dom"/>
</dbReference>
<dbReference type="GO" id="GO:0019877">
    <property type="term" value="P:diaminopimelate biosynthetic process"/>
    <property type="evidence" value="ECO:0007669"/>
    <property type="project" value="UniProtKB-KW"/>
</dbReference>
<accession>A0A518EXL6</accession>
<evidence type="ECO:0000313" key="16">
    <source>
        <dbReference type="Proteomes" id="UP000320390"/>
    </source>
</evidence>
<evidence type="ECO:0000256" key="10">
    <source>
        <dbReference type="ARBA" id="ARBA00023002"/>
    </source>
</evidence>
<dbReference type="Pfam" id="PF02774">
    <property type="entry name" value="Semialdhyde_dhC"/>
    <property type="match status" value="1"/>
</dbReference>
<dbReference type="GO" id="GO:0004073">
    <property type="term" value="F:aspartate-semialdehyde dehydrogenase activity"/>
    <property type="evidence" value="ECO:0007669"/>
    <property type="project" value="UniProtKB-EC"/>
</dbReference>
<comment type="similarity">
    <text evidence="4">Belongs to the aspartate-semialdehyde dehydrogenase family.</text>
</comment>
<dbReference type="InterPro" id="IPR005676">
    <property type="entry name" value="Asp_semi-ald_DH_pep-lack"/>
</dbReference>
<keyword evidence="8" id="KW-0521">NADP</keyword>
<keyword evidence="16" id="KW-1185">Reference proteome</keyword>
<keyword evidence="10 15" id="KW-0560">Oxidoreductase</keyword>
<dbReference type="EMBL" id="CP036434">
    <property type="protein sequence ID" value="QDV08829.1"/>
    <property type="molecule type" value="Genomic_DNA"/>
</dbReference>
<keyword evidence="7" id="KW-0791">Threonine biosynthesis</keyword>
<evidence type="ECO:0000256" key="11">
    <source>
        <dbReference type="ARBA" id="ARBA00023154"/>
    </source>
</evidence>
<dbReference type="GO" id="GO:0009089">
    <property type="term" value="P:lysine biosynthetic process via diaminopimelate"/>
    <property type="evidence" value="ECO:0007669"/>
    <property type="project" value="UniProtKB-UniPathway"/>
</dbReference>
<dbReference type="SUPFAM" id="SSF51735">
    <property type="entry name" value="NAD(P)-binding Rossmann-fold domains"/>
    <property type="match status" value="1"/>
</dbReference>
<keyword evidence="11" id="KW-0457">Lysine biosynthesis</keyword>
<dbReference type="PANTHER" id="PTHR46718:SF1">
    <property type="entry name" value="ASPARTATE-SEMIALDEHYDE DEHYDROGENASE"/>
    <property type="match status" value="1"/>
</dbReference>
<dbReference type="PROSITE" id="PS01103">
    <property type="entry name" value="ASD"/>
    <property type="match status" value="1"/>
</dbReference>
<dbReference type="GO" id="GO:0050661">
    <property type="term" value="F:NADP binding"/>
    <property type="evidence" value="ECO:0007669"/>
    <property type="project" value="InterPro"/>
</dbReference>
<dbReference type="InterPro" id="IPR000534">
    <property type="entry name" value="Semialdehyde_DH_NAD-bd"/>
</dbReference>
<dbReference type="CDD" id="cd18130">
    <property type="entry name" value="ASADH_C_arch_fung_like"/>
    <property type="match status" value="1"/>
</dbReference>
<dbReference type="AlphaFoldDB" id="A0A518EXL6"/>
<evidence type="ECO:0000256" key="7">
    <source>
        <dbReference type="ARBA" id="ARBA00022697"/>
    </source>
</evidence>
<proteinExistence type="inferred from homology"/>
<dbReference type="UniPathway" id="UPA00050">
    <property type="reaction ID" value="UER00463"/>
</dbReference>
<dbReference type="PIRSF" id="PIRSF000148">
    <property type="entry name" value="ASA_dh"/>
    <property type="match status" value="1"/>
</dbReference>
<dbReference type="Proteomes" id="UP000320390">
    <property type="component" value="Chromosome"/>
</dbReference>
<comment type="pathway">
    <text evidence="3">Amino-acid biosynthesis; L-threonine biosynthesis; L-threonine from L-aspartate: step 2/5.</text>
</comment>
<keyword evidence="6" id="KW-0028">Amino-acid biosynthesis</keyword>
<dbReference type="InterPro" id="IPR036291">
    <property type="entry name" value="NAD(P)-bd_dom_sf"/>
</dbReference>
<dbReference type="SUPFAM" id="SSF55347">
    <property type="entry name" value="Glyceraldehyde-3-phosphate dehydrogenase-like, C-terminal domain"/>
    <property type="match status" value="1"/>
</dbReference>
<keyword evidence="12" id="KW-0486">Methionine biosynthesis</keyword>
<dbReference type="UniPathway" id="UPA00034">
    <property type="reaction ID" value="UER00016"/>
</dbReference>
<evidence type="ECO:0000256" key="1">
    <source>
        <dbReference type="ARBA" id="ARBA00002492"/>
    </source>
</evidence>
<evidence type="ECO:0000256" key="13">
    <source>
        <dbReference type="PIRSR" id="PIRSR000148-1"/>
    </source>
</evidence>
<dbReference type="Gene3D" id="3.40.50.720">
    <property type="entry name" value="NAD(P)-binding Rossmann-like Domain"/>
    <property type="match status" value="1"/>
</dbReference>
<organism evidence="15 16">
    <name type="scientific">Saltatorellus ferox</name>
    <dbReference type="NCBI Taxonomy" id="2528018"/>
    <lineage>
        <taxon>Bacteria</taxon>
        <taxon>Pseudomonadati</taxon>
        <taxon>Planctomycetota</taxon>
        <taxon>Planctomycetia</taxon>
        <taxon>Planctomycetia incertae sedis</taxon>
        <taxon>Saltatorellus</taxon>
    </lineage>
</organism>
<dbReference type="InterPro" id="IPR000319">
    <property type="entry name" value="Asp-semialdehyde_DH_CS"/>
</dbReference>
<feature type="active site" description="Proton acceptor" evidence="13">
    <location>
        <position position="246"/>
    </location>
</feature>
<evidence type="ECO:0000256" key="2">
    <source>
        <dbReference type="ARBA" id="ARBA00005021"/>
    </source>
</evidence>
<dbReference type="Gene3D" id="3.30.360.10">
    <property type="entry name" value="Dihydrodipicolinate Reductase, domain 2"/>
    <property type="match status" value="1"/>
</dbReference>
<name>A0A518EXL6_9BACT</name>
<dbReference type="GO" id="GO:0051287">
    <property type="term" value="F:NAD binding"/>
    <property type="evidence" value="ECO:0007669"/>
    <property type="project" value="InterPro"/>
</dbReference>
<evidence type="ECO:0000256" key="9">
    <source>
        <dbReference type="ARBA" id="ARBA00022915"/>
    </source>
</evidence>
<dbReference type="PANTHER" id="PTHR46718">
    <property type="entry name" value="ASPARTATE-SEMIALDEHYDE DEHYDROGENASE"/>
    <property type="match status" value="1"/>
</dbReference>
<feature type="domain" description="Semialdehyde dehydrogenase NAD-binding" evidence="14">
    <location>
        <begin position="8"/>
        <end position="135"/>
    </location>
</feature>
<evidence type="ECO:0000256" key="3">
    <source>
        <dbReference type="ARBA" id="ARBA00005097"/>
    </source>
</evidence>
<evidence type="ECO:0000313" key="15">
    <source>
        <dbReference type="EMBL" id="QDV08829.1"/>
    </source>
</evidence>
<evidence type="ECO:0000256" key="6">
    <source>
        <dbReference type="ARBA" id="ARBA00022605"/>
    </source>
</evidence>
<dbReference type="NCBIfam" id="NF006416">
    <property type="entry name" value="PRK08664.1"/>
    <property type="match status" value="1"/>
</dbReference>